<evidence type="ECO:0000256" key="3">
    <source>
        <dbReference type="ARBA" id="ARBA00022692"/>
    </source>
</evidence>
<reference evidence="10" key="3">
    <citation type="submission" date="2025-09" db="UniProtKB">
        <authorList>
            <consortium name="Ensembl"/>
        </authorList>
    </citation>
    <scope>IDENTIFICATION</scope>
</reference>
<keyword evidence="5 9" id="KW-1133">Transmembrane helix</keyword>
<evidence type="ECO:0000256" key="7">
    <source>
        <dbReference type="ARBA" id="ARBA00023180"/>
    </source>
</evidence>
<proteinExistence type="inferred from homology"/>
<evidence type="ECO:0000256" key="2">
    <source>
        <dbReference type="ARBA" id="ARBA00005341"/>
    </source>
</evidence>
<dbReference type="Ensembl" id="ENSDCDT00010063663.1">
    <property type="protein sequence ID" value="ENSDCDP00010053166.1"/>
    <property type="gene ID" value="ENSDCDG00010030926.1"/>
</dbReference>
<feature type="compositionally biased region" description="Polar residues" evidence="8">
    <location>
        <begin position="30"/>
        <end position="40"/>
    </location>
</feature>
<feature type="transmembrane region" description="Helical" evidence="9">
    <location>
        <begin position="68"/>
        <end position="89"/>
    </location>
</feature>
<dbReference type="Proteomes" id="UP000694580">
    <property type="component" value="Chromosome 19"/>
</dbReference>
<dbReference type="InterPro" id="IPR007947">
    <property type="entry name" value="CD164_MGC24"/>
</dbReference>
<keyword evidence="6 9" id="KW-0472">Membrane</keyword>
<evidence type="ECO:0000256" key="6">
    <source>
        <dbReference type="ARBA" id="ARBA00023136"/>
    </source>
</evidence>
<evidence type="ECO:0000313" key="10">
    <source>
        <dbReference type="Ensembl" id="ENSDCDP00010053166.1"/>
    </source>
</evidence>
<protein>
    <submittedName>
        <fullName evidence="10">Uncharacterized protein</fullName>
    </submittedName>
</protein>
<evidence type="ECO:0000256" key="4">
    <source>
        <dbReference type="ARBA" id="ARBA00022729"/>
    </source>
</evidence>
<dbReference type="GO" id="GO:0016020">
    <property type="term" value="C:membrane"/>
    <property type="evidence" value="ECO:0007669"/>
    <property type="project" value="UniProtKB-SubCell"/>
</dbReference>
<dbReference type="AlphaFoldDB" id="A0AAY4E896"/>
<keyword evidence="4" id="KW-0732">Signal</keyword>
<comment type="similarity">
    <text evidence="2">Belongs to the CD164 family.</text>
</comment>
<reference evidence="10 11" key="1">
    <citation type="submission" date="2020-06" db="EMBL/GenBank/DDBJ databases">
        <authorList>
            <consortium name="Wellcome Sanger Institute Data Sharing"/>
        </authorList>
    </citation>
    <scope>NUCLEOTIDE SEQUENCE [LARGE SCALE GENOMIC DNA]</scope>
</reference>
<keyword evidence="7" id="KW-0325">Glycoprotein</keyword>
<name>A0AAY4E896_9TELE</name>
<reference evidence="10" key="2">
    <citation type="submission" date="2025-08" db="UniProtKB">
        <authorList>
            <consortium name="Ensembl"/>
        </authorList>
    </citation>
    <scope>IDENTIFICATION</scope>
</reference>
<evidence type="ECO:0000256" key="8">
    <source>
        <dbReference type="SAM" id="MobiDB-lite"/>
    </source>
</evidence>
<keyword evidence="3 9" id="KW-0812">Transmembrane</keyword>
<sequence length="107" mass="11355">TSDVSKNPAATVPVPRYGSALTSAKHEPHTATTPPSTSGTVELYSSRKNIRIRLDPYCVGSRFDAGSFIGGMILALAVTLALAVGYRLACSRRDVGYRTLGEQDALI</sequence>
<dbReference type="Pfam" id="PF05283">
    <property type="entry name" value="MGC-24"/>
    <property type="match status" value="1"/>
</dbReference>
<organism evidence="10 11">
    <name type="scientific">Denticeps clupeoides</name>
    <name type="common">denticle herring</name>
    <dbReference type="NCBI Taxonomy" id="299321"/>
    <lineage>
        <taxon>Eukaryota</taxon>
        <taxon>Metazoa</taxon>
        <taxon>Chordata</taxon>
        <taxon>Craniata</taxon>
        <taxon>Vertebrata</taxon>
        <taxon>Euteleostomi</taxon>
        <taxon>Actinopterygii</taxon>
        <taxon>Neopterygii</taxon>
        <taxon>Teleostei</taxon>
        <taxon>Clupei</taxon>
        <taxon>Clupeiformes</taxon>
        <taxon>Denticipitoidei</taxon>
        <taxon>Denticipitidae</taxon>
        <taxon>Denticeps</taxon>
    </lineage>
</organism>
<evidence type="ECO:0000256" key="5">
    <source>
        <dbReference type="ARBA" id="ARBA00022989"/>
    </source>
</evidence>
<evidence type="ECO:0000313" key="11">
    <source>
        <dbReference type="Proteomes" id="UP000694580"/>
    </source>
</evidence>
<accession>A0AAY4E896</accession>
<feature type="region of interest" description="Disordered" evidence="8">
    <location>
        <begin position="1"/>
        <end position="40"/>
    </location>
</feature>
<keyword evidence="11" id="KW-1185">Reference proteome</keyword>
<evidence type="ECO:0000256" key="1">
    <source>
        <dbReference type="ARBA" id="ARBA00004479"/>
    </source>
</evidence>
<evidence type="ECO:0000256" key="9">
    <source>
        <dbReference type="SAM" id="Phobius"/>
    </source>
</evidence>
<comment type="subcellular location">
    <subcellularLocation>
        <location evidence="1">Membrane</location>
        <topology evidence="1">Single-pass type I membrane protein</topology>
    </subcellularLocation>
</comment>